<name>A0A7J7H040_CAMSI</name>
<feature type="compositionally biased region" description="Basic and acidic residues" evidence="1">
    <location>
        <begin position="14"/>
        <end position="26"/>
    </location>
</feature>
<gene>
    <name evidence="2" type="ORF">HYC85_016143</name>
</gene>
<dbReference type="Proteomes" id="UP000593564">
    <property type="component" value="Unassembled WGS sequence"/>
</dbReference>
<organism evidence="2 3">
    <name type="scientific">Camellia sinensis</name>
    <name type="common">Tea plant</name>
    <name type="synonym">Thea sinensis</name>
    <dbReference type="NCBI Taxonomy" id="4442"/>
    <lineage>
        <taxon>Eukaryota</taxon>
        <taxon>Viridiplantae</taxon>
        <taxon>Streptophyta</taxon>
        <taxon>Embryophyta</taxon>
        <taxon>Tracheophyta</taxon>
        <taxon>Spermatophyta</taxon>
        <taxon>Magnoliopsida</taxon>
        <taxon>eudicotyledons</taxon>
        <taxon>Gunneridae</taxon>
        <taxon>Pentapetalae</taxon>
        <taxon>asterids</taxon>
        <taxon>Ericales</taxon>
        <taxon>Theaceae</taxon>
        <taxon>Camellia</taxon>
    </lineage>
</organism>
<dbReference type="EMBL" id="JACBKZ010000007">
    <property type="protein sequence ID" value="KAF5945915.1"/>
    <property type="molecule type" value="Genomic_DNA"/>
</dbReference>
<evidence type="ECO:0000256" key="1">
    <source>
        <dbReference type="SAM" id="MobiDB-lite"/>
    </source>
</evidence>
<dbReference type="AlphaFoldDB" id="A0A7J7H040"/>
<protein>
    <submittedName>
        <fullName evidence="2">Uncharacterized protein</fullName>
    </submittedName>
</protein>
<feature type="region of interest" description="Disordered" evidence="1">
    <location>
        <begin position="1"/>
        <end position="27"/>
    </location>
</feature>
<proteinExistence type="predicted"/>
<reference evidence="3" key="1">
    <citation type="journal article" date="2020" name="Nat. Commun.">
        <title>Genome assembly of wild tea tree DASZ reveals pedigree and selection history of tea varieties.</title>
        <authorList>
            <person name="Zhang W."/>
            <person name="Zhang Y."/>
            <person name="Qiu H."/>
            <person name="Guo Y."/>
            <person name="Wan H."/>
            <person name="Zhang X."/>
            <person name="Scossa F."/>
            <person name="Alseekh S."/>
            <person name="Zhang Q."/>
            <person name="Wang P."/>
            <person name="Xu L."/>
            <person name="Schmidt M.H."/>
            <person name="Jia X."/>
            <person name="Li D."/>
            <person name="Zhu A."/>
            <person name="Guo F."/>
            <person name="Chen W."/>
            <person name="Ni D."/>
            <person name="Usadel B."/>
            <person name="Fernie A.R."/>
            <person name="Wen W."/>
        </authorList>
    </citation>
    <scope>NUCLEOTIDE SEQUENCE [LARGE SCALE GENOMIC DNA]</scope>
    <source>
        <strain evidence="3">cv. G240</strain>
    </source>
</reference>
<keyword evidence="3" id="KW-1185">Reference proteome</keyword>
<sequence length="100" mass="10886">MVAFGSKALSGADGAKDSDERAEDPHRRRLTSHRIVVDLNGEIAFAFGVDLNDEIHHYLRPGDAVISSLGHAVTGRFETVAGHFEAIGDLNTFLSLYIYS</sequence>
<evidence type="ECO:0000313" key="2">
    <source>
        <dbReference type="EMBL" id="KAF5945915.1"/>
    </source>
</evidence>
<accession>A0A7J7H040</accession>
<reference evidence="2 3" key="2">
    <citation type="submission" date="2020-07" db="EMBL/GenBank/DDBJ databases">
        <title>Genome assembly of wild tea tree DASZ reveals pedigree and selection history of tea varieties.</title>
        <authorList>
            <person name="Zhang W."/>
        </authorList>
    </citation>
    <scope>NUCLEOTIDE SEQUENCE [LARGE SCALE GENOMIC DNA]</scope>
    <source>
        <strain evidence="3">cv. G240</strain>
        <tissue evidence="2">Leaf</tissue>
    </source>
</reference>
<evidence type="ECO:0000313" key="3">
    <source>
        <dbReference type="Proteomes" id="UP000593564"/>
    </source>
</evidence>
<comment type="caution">
    <text evidence="2">The sequence shown here is derived from an EMBL/GenBank/DDBJ whole genome shotgun (WGS) entry which is preliminary data.</text>
</comment>